<name>A0A0F9TMP6_9ZZZZ</name>
<dbReference type="InterPro" id="IPR020845">
    <property type="entry name" value="AMP-binding_CS"/>
</dbReference>
<dbReference type="InterPro" id="IPR025110">
    <property type="entry name" value="AMP-bd_C"/>
</dbReference>
<dbReference type="InterPro" id="IPR000873">
    <property type="entry name" value="AMP-dep_synth/lig_dom"/>
</dbReference>
<dbReference type="PANTHER" id="PTHR43107:SF15">
    <property type="entry name" value="FATTY ACID TRANSPORT PROTEIN 3, ISOFORM A"/>
    <property type="match status" value="1"/>
</dbReference>
<dbReference type="Pfam" id="PF00501">
    <property type="entry name" value="AMP-binding"/>
    <property type="match status" value="1"/>
</dbReference>
<evidence type="ECO:0000313" key="7">
    <source>
        <dbReference type="EMBL" id="KKN42698.1"/>
    </source>
</evidence>
<reference evidence="7" key="1">
    <citation type="journal article" date="2015" name="Nature">
        <title>Complex archaea that bridge the gap between prokaryotes and eukaryotes.</title>
        <authorList>
            <person name="Spang A."/>
            <person name="Saw J.H."/>
            <person name="Jorgensen S.L."/>
            <person name="Zaremba-Niedzwiedzka K."/>
            <person name="Martijn J."/>
            <person name="Lind A.E."/>
            <person name="van Eijk R."/>
            <person name="Schleper C."/>
            <person name="Guy L."/>
            <person name="Ettema T.J."/>
        </authorList>
    </citation>
    <scope>NUCLEOTIDE SEQUENCE</scope>
</reference>
<evidence type="ECO:0000259" key="6">
    <source>
        <dbReference type="Pfam" id="PF13193"/>
    </source>
</evidence>
<feature type="domain" description="AMP-binding enzyme C-terminal" evidence="6">
    <location>
        <begin position="454"/>
        <end position="525"/>
    </location>
</feature>
<dbReference type="PANTHER" id="PTHR43107">
    <property type="entry name" value="LONG-CHAIN FATTY ACID TRANSPORT PROTEIN"/>
    <property type="match status" value="1"/>
</dbReference>
<evidence type="ECO:0000259" key="5">
    <source>
        <dbReference type="Pfam" id="PF00501"/>
    </source>
</evidence>
<evidence type="ECO:0000256" key="4">
    <source>
        <dbReference type="ARBA" id="ARBA00022840"/>
    </source>
</evidence>
<keyword evidence="2" id="KW-0436">Ligase</keyword>
<evidence type="ECO:0000256" key="2">
    <source>
        <dbReference type="ARBA" id="ARBA00022598"/>
    </source>
</evidence>
<dbReference type="GO" id="GO:0044539">
    <property type="term" value="P:long-chain fatty acid import into cell"/>
    <property type="evidence" value="ECO:0007669"/>
    <property type="project" value="TreeGrafter"/>
</dbReference>
<evidence type="ECO:0000256" key="3">
    <source>
        <dbReference type="ARBA" id="ARBA00022741"/>
    </source>
</evidence>
<proteinExistence type="inferred from homology"/>
<dbReference type="InterPro" id="IPR045851">
    <property type="entry name" value="AMP-bd_C_sf"/>
</dbReference>
<dbReference type="EMBL" id="LAZR01001563">
    <property type="protein sequence ID" value="KKN42698.1"/>
    <property type="molecule type" value="Genomic_DNA"/>
</dbReference>
<evidence type="ECO:0008006" key="8">
    <source>
        <dbReference type="Google" id="ProtNLM"/>
    </source>
</evidence>
<dbReference type="GO" id="GO:0005324">
    <property type="term" value="F:long-chain fatty acid transmembrane transporter activity"/>
    <property type="evidence" value="ECO:0007669"/>
    <property type="project" value="TreeGrafter"/>
</dbReference>
<feature type="domain" description="AMP-dependent synthetase/ligase" evidence="5">
    <location>
        <begin position="21"/>
        <end position="383"/>
    </location>
</feature>
<protein>
    <recommendedName>
        <fullName evidence="8">AMP-dependent synthetase/ligase domain-containing protein</fullName>
    </recommendedName>
</protein>
<dbReference type="InterPro" id="IPR042099">
    <property type="entry name" value="ANL_N_sf"/>
</dbReference>
<organism evidence="7">
    <name type="scientific">marine sediment metagenome</name>
    <dbReference type="NCBI Taxonomy" id="412755"/>
    <lineage>
        <taxon>unclassified sequences</taxon>
        <taxon>metagenomes</taxon>
        <taxon>ecological metagenomes</taxon>
    </lineage>
</organism>
<accession>A0A0F9TMP6</accession>
<evidence type="ECO:0000256" key="1">
    <source>
        <dbReference type="ARBA" id="ARBA00006432"/>
    </source>
</evidence>
<dbReference type="GO" id="GO:0005886">
    <property type="term" value="C:plasma membrane"/>
    <property type="evidence" value="ECO:0007669"/>
    <property type="project" value="TreeGrafter"/>
</dbReference>
<comment type="caution">
    <text evidence="7">The sequence shown here is derived from an EMBL/GenBank/DDBJ whole genome shotgun (WGS) entry which is preliminary data.</text>
</comment>
<dbReference type="AlphaFoldDB" id="A0A0F9TMP6"/>
<dbReference type="Gene3D" id="3.30.300.30">
    <property type="match status" value="1"/>
</dbReference>
<dbReference type="SUPFAM" id="SSF56801">
    <property type="entry name" value="Acetyl-CoA synthetase-like"/>
    <property type="match status" value="1"/>
</dbReference>
<sequence length="556" mass="62806">MQTKKKFRLSRRTLLRDFIKHKADIAGDKVFMIYIRDFDKDIDEKYKYKDLHLLSNRLGNGLTKLGLKKGEGVALMEINSPEFLLTVFATFKLGAYSVMVNVSLRGEGLKYIIDHSDASAIIVHCSFLPAIMEIKRELSKIKYIIVDINEAPDDFKLPEGTISIQEVMQATDNDIDVEISRDDMCMLMYTAGTTGLPKAITFWQGKLLGGNNLQTLVNFSGMFSKPDDIAFTSLPLFHSNALFLTTLLSYFGERPIILGKRFSASRHWDICRKYGVTTFNALGAMIPILMKQPERPNDRDHKVRVVGSAACPKELWVAFEERFGVKISEAYAATDGGGFMLLAGTGDDVPVGTMGKPAAGSIGEIMDDDGALLGPDEVGELVFLVRESEVEQRKVKYFKDEKASKNLIQLGKDGQKWFHTGDLATKDKDGWFYFVDRKKDSIRRRGENIASFSIEKIVNLHDKVLESAAYGVKSELGEDEVMVAVVMKPGKSMTPVELLDFCQGKMAYFMIPRYIDFVEKLPKSEVHRIMKRFLKERGVSEKTYDREKADYKIKRD</sequence>
<dbReference type="Pfam" id="PF13193">
    <property type="entry name" value="AMP-binding_C"/>
    <property type="match status" value="1"/>
</dbReference>
<dbReference type="GO" id="GO:0004467">
    <property type="term" value="F:long-chain fatty acid-CoA ligase activity"/>
    <property type="evidence" value="ECO:0007669"/>
    <property type="project" value="TreeGrafter"/>
</dbReference>
<dbReference type="Gene3D" id="3.40.50.12780">
    <property type="entry name" value="N-terminal domain of ligase-like"/>
    <property type="match status" value="1"/>
</dbReference>
<keyword evidence="4" id="KW-0067">ATP-binding</keyword>
<keyword evidence="3" id="KW-0547">Nucleotide-binding</keyword>
<dbReference type="GO" id="GO:0005524">
    <property type="term" value="F:ATP binding"/>
    <property type="evidence" value="ECO:0007669"/>
    <property type="project" value="UniProtKB-KW"/>
</dbReference>
<gene>
    <name evidence="7" type="ORF">LCGC14_0710710</name>
</gene>
<dbReference type="PROSITE" id="PS00455">
    <property type="entry name" value="AMP_BINDING"/>
    <property type="match status" value="1"/>
</dbReference>
<comment type="similarity">
    <text evidence="1">Belongs to the ATP-dependent AMP-binding enzyme family.</text>
</comment>